<feature type="domain" description="Phosphorylated adapter RNA export protein RNA-binding" evidence="12">
    <location>
        <begin position="236"/>
        <end position="318"/>
    </location>
</feature>
<dbReference type="GO" id="GO:0015031">
    <property type="term" value="P:protein transport"/>
    <property type="evidence" value="ECO:0007669"/>
    <property type="project" value="UniProtKB-KW"/>
</dbReference>
<feature type="region of interest" description="Disordered" evidence="11">
    <location>
        <begin position="1"/>
        <end position="113"/>
    </location>
</feature>
<feature type="compositionally biased region" description="Polar residues" evidence="11">
    <location>
        <begin position="390"/>
        <end position="399"/>
    </location>
</feature>
<comment type="similarity">
    <text evidence="3">Belongs to the PHAX family.</text>
</comment>
<keyword evidence="6" id="KW-0963">Cytoplasm</keyword>
<dbReference type="Pfam" id="PF10258">
    <property type="entry name" value="PHAX_RNA-bd"/>
    <property type="match status" value="1"/>
</dbReference>
<dbReference type="GO" id="GO:0005634">
    <property type="term" value="C:nucleus"/>
    <property type="evidence" value="ECO:0007669"/>
    <property type="project" value="UniProtKB-SubCell"/>
</dbReference>
<feature type="compositionally biased region" description="Acidic residues" evidence="11">
    <location>
        <begin position="72"/>
        <end position="82"/>
    </location>
</feature>
<keyword evidence="7" id="KW-0694">RNA-binding</keyword>
<gene>
    <name evidence="13" type="ORF">MATL_G00083400</name>
</gene>
<dbReference type="FunFam" id="1.10.10.1440:FF:000001">
    <property type="entry name" value="phosphorylated adapter RNA export protein-like"/>
    <property type="match status" value="1"/>
</dbReference>
<dbReference type="AlphaFoldDB" id="A0A9D3TAU0"/>
<keyword evidence="14" id="KW-1185">Reference proteome</keyword>
<proteinExistence type="inferred from homology"/>
<comment type="caution">
    <text evidence="13">The sequence shown here is derived from an EMBL/GenBank/DDBJ whole genome shotgun (WGS) entry which is preliminary data.</text>
</comment>
<evidence type="ECO:0000256" key="10">
    <source>
        <dbReference type="ARBA" id="ARBA00030834"/>
    </source>
</evidence>
<dbReference type="GO" id="GO:0006408">
    <property type="term" value="P:snRNA export from nucleus"/>
    <property type="evidence" value="ECO:0007669"/>
    <property type="project" value="InterPro"/>
</dbReference>
<accession>A0A9D3TAU0</accession>
<evidence type="ECO:0000256" key="5">
    <source>
        <dbReference type="ARBA" id="ARBA00022448"/>
    </source>
</evidence>
<evidence type="ECO:0000256" key="6">
    <source>
        <dbReference type="ARBA" id="ARBA00022490"/>
    </source>
</evidence>
<keyword evidence="9" id="KW-0539">Nucleus</keyword>
<reference evidence="13" key="1">
    <citation type="submission" date="2021-01" db="EMBL/GenBank/DDBJ databases">
        <authorList>
            <person name="Zahm M."/>
            <person name="Roques C."/>
            <person name="Cabau C."/>
            <person name="Klopp C."/>
            <person name="Donnadieu C."/>
            <person name="Jouanno E."/>
            <person name="Lampietro C."/>
            <person name="Louis A."/>
            <person name="Herpin A."/>
            <person name="Echchiki A."/>
            <person name="Berthelot C."/>
            <person name="Parey E."/>
            <person name="Roest-Crollius H."/>
            <person name="Braasch I."/>
            <person name="Postlethwait J."/>
            <person name="Bobe J."/>
            <person name="Montfort J."/>
            <person name="Bouchez O."/>
            <person name="Begum T."/>
            <person name="Mejri S."/>
            <person name="Adams A."/>
            <person name="Chen W.-J."/>
            <person name="Guiguen Y."/>
        </authorList>
    </citation>
    <scope>NUCLEOTIDE SEQUENCE</scope>
    <source>
        <strain evidence="13">YG-15Mar2019-1</strain>
        <tissue evidence="13">Brain</tissue>
    </source>
</reference>
<evidence type="ECO:0000256" key="4">
    <source>
        <dbReference type="ARBA" id="ARBA00016856"/>
    </source>
</evidence>
<comment type="subcellular location">
    <subcellularLocation>
        <location evidence="2">Cytoplasm</location>
    </subcellularLocation>
    <subcellularLocation>
        <location evidence="1">Nucleus</location>
    </subcellularLocation>
</comment>
<evidence type="ECO:0000256" key="11">
    <source>
        <dbReference type="SAM" id="MobiDB-lite"/>
    </source>
</evidence>
<dbReference type="EMBL" id="JAFDVH010000006">
    <property type="protein sequence ID" value="KAG7476467.1"/>
    <property type="molecule type" value="Genomic_DNA"/>
</dbReference>
<keyword evidence="8" id="KW-0653">Protein transport</keyword>
<dbReference type="Proteomes" id="UP001046870">
    <property type="component" value="Chromosome 6"/>
</dbReference>
<evidence type="ECO:0000256" key="7">
    <source>
        <dbReference type="ARBA" id="ARBA00022884"/>
    </source>
</evidence>
<evidence type="ECO:0000259" key="12">
    <source>
        <dbReference type="Pfam" id="PF10258"/>
    </source>
</evidence>
<keyword evidence="5" id="KW-0813">Transport</keyword>
<organism evidence="13 14">
    <name type="scientific">Megalops atlanticus</name>
    <name type="common">Tarpon</name>
    <name type="synonym">Clupea gigantea</name>
    <dbReference type="NCBI Taxonomy" id="7932"/>
    <lineage>
        <taxon>Eukaryota</taxon>
        <taxon>Metazoa</taxon>
        <taxon>Chordata</taxon>
        <taxon>Craniata</taxon>
        <taxon>Vertebrata</taxon>
        <taxon>Euteleostomi</taxon>
        <taxon>Actinopterygii</taxon>
        <taxon>Neopterygii</taxon>
        <taxon>Teleostei</taxon>
        <taxon>Elopiformes</taxon>
        <taxon>Megalopidae</taxon>
        <taxon>Megalops</taxon>
    </lineage>
</organism>
<dbReference type="InterPro" id="IPR039047">
    <property type="entry name" value="PHAX"/>
</dbReference>
<name>A0A9D3TAU0_MEGAT</name>
<dbReference type="PANTHER" id="PTHR13135">
    <property type="entry name" value="CYTOSOLIC RESINIFERATOXIN BINDING PROTEIN RBP-26"/>
    <property type="match status" value="1"/>
</dbReference>
<dbReference type="GO" id="GO:0005737">
    <property type="term" value="C:cytoplasm"/>
    <property type="evidence" value="ECO:0007669"/>
    <property type="project" value="UniProtKB-SubCell"/>
</dbReference>
<dbReference type="GO" id="GO:0003723">
    <property type="term" value="F:RNA binding"/>
    <property type="evidence" value="ECO:0007669"/>
    <property type="project" value="UniProtKB-KW"/>
</dbReference>
<dbReference type="PANTHER" id="PTHR13135:SF0">
    <property type="entry name" value="PHOSPHORYLATED ADAPTER RNA EXPORT PROTEIN"/>
    <property type="match status" value="1"/>
</dbReference>
<evidence type="ECO:0000256" key="3">
    <source>
        <dbReference type="ARBA" id="ARBA00006094"/>
    </source>
</evidence>
<evidence type="ECO:0000256" key="8">
    <source>
        <dbReference type="ARBA" id="ARBA00022927"/>
    </source>
</evidence>
<evidence type="ECO:0000256" key="2">
    <source>
        <dbReference type="ARBA" id="ARBA00004496"/>
    </source>
</evidence>
<dbReference type="Gene3D" id="1.10.10.1440">
    <property type="entry name" value="PHAX RNA-binding domain"/>
    <property type="match status" value="1"/>
</dbReference>
<feature type="compositionally biased region" description="Basic and acidic residues" evidence="11">
    <location>
        <begin position="24"/>
        <end position="34"/>
    </location>
</feature>
<evidence type="ECO:0000313" key="14">
    <source>
        <dbReference type="Proteomes" id="UP001046870"/>
    </source>
</evidence>
<evidence type="ECO:0000256" key="9">
    <source>
        <dbReference type="ARBA" id="ARBA00023242"/>
    </source>
</evidence>
<sequence length="399" mass="44186">MAAVTADRMDELEDGEISGSDSDSEMRVAADERAQQPAATAFTGHTFQSWDPPRQTPVSATGYRSAVGVDSGDSDSDSEEEAALWRRKRQKCTHAPPAPAPPASAPFGGLPGAPGRKVNNIWGAVVQEQSQEAVAAELGIMGMEGGVTMSSRQSETYNYVLARKLMEKERQEEAGGEAAMLDSQLEEYMTHHGQEENGSAHLKRKRPAKERLGPRAEMDFKGRYEITEDDPEDKVTDEIVHRLREPKKDLIERVVRTIGKKKAIELLAETATIEENGGLFTVDGSRRRTPGGVYLNLLKNTPSITGKQVKEIFYEENQKEYSNKKAAKKRRRHELSKKMKQAINTLNLQEHDDVSRETFASDTNEALESLEEAHEGQPEPALGTEDTPVIYSSSDLEVF</sequence>
<evidence type="ECO:0000313" key="13">
    <source>
        <dbReference type="EMBL" id="KAG7476467.1"/>
    </source>
</evidence>
<protein>
    <recommendedName>
        <fullName evidence="4">Phosphorylated adapter RNA export protein</fullName>
    </recommendedName>
    <alternativeName>
        <fullName evidence="10">RNA U small nuclear RNA export adapter protein</fullName>
    </alternativeName>
</protein>
<dbReference type="OrthoDB" id="20573at2759"/>
<dbReference type="InterPro" id="IPR019385">
    <property type="entry name" value="PHAX_RNA-binding_domain"/>
</dbReference>
<dbReference type="InterPro" id="IPR038092">
    <property type="entry name" value="PHAX_RNA-binding_sf"/>
</dbReference>
<evidence type="ECO:0000256" key="1">
    <source>
        <dbReference type="ARBA" id="ARBA00004123"/>
    </source>
</evidence>
<feature type="region of interest" description="Disordered" evidence="11">
    <location>
        <begin position="368"/>
        <end position="399"/>
    </location>
</feature>
<feature type="region of interest" description="Disordered" evidence="11">
    <location>
        <begin position="192"/>
        <end position="211"/>
    </location>
</feature>